<reference evidence="1 2" key="1">
    <citation type="journal article" date="2020" name="Phytopathology">
        <title>Genome Sequence Resources of Colletotrichum truncatum, C. plurivorum, C. musicola, and C. sojae: Four Species Pathogenic to Soybean (Glycine max).</title>
        <authorList>
            <person name="Rogerio F."/>
            <person name="Boufleur T.R."/>
            <person name="Ciampi-Guillardi M."/>
            <person name="Sukno S.A."/>
            <person name="Thon M.R."/>
            <person name="Massola Junior N.S."/>
            <person name="Baroncelli R."/>
        </authorList>
    </citation>
    <scope>NUCLEOTIDE SEQUENCE [LARGE SCALE GENOMIC DNA]</scope>
    <source>
        <strain evidence="1 2">CMES1059</strain>
    </source>
</reference>
<name>A0ACC3ZAW3_COLTU</name>
<comment type="caution">
    <text evidence="1">The sequence shown here is derived from an EMBL/GenBank/DDBJ whole genome shotgun (WGS) entry which is preliminary data.</text>
</comment>
<gene>
    <name evidence="1" type="ORF">CTRU02_204056</name>
</gene>
<dbReference type="Proteomes" id="UP000805649">
    <property type="component" value="Unassembled WGS sequence"/>
</dbReference>
<organism evidence="1 2">
    <name type="scientific">Colletotrichum truncatum</name>
    <name type="common">Anthracnose fungus</name>
    <name type="synonym">Colletotrichum capsici</name>
    <dbReference type="NCBI Taxonomy" id="5467"/>
    <lineage>
        <taxon>Eukaryota</taxon>
        <taxon>Fungi</taxon>
        <taxon>Dikarya</taxon>
        <taxon>Ascomycota</taxon>
        <taxon>Pezizomycotina</taxon>
        <taxon>Sordariomycetes</taxon>
        <taxon>Hypocreomycetidae</taxon>
        <taxon>Glomerellales</taxon>
        <taxon>Glomerellaceae</taxon>
        <taxon>Colletotrichum</taxon>
        <taxon>Colletotrichum truncatum species complex</taxon>
    </lineage>
</organism>
<evidence type="ECO:0000313" key="2">
    <source>
        <dbReference type="Proteomes" id="UP000805649"/>
    </source>
</evidence>
<dbReference type="EMBL" id="VUJX02000002">
    <property type="protein sequence ID" value="KAL0941293.1"/>
    <property type="molecule type" value="Genomic_DNA"/>
</dbReference>
<evidence type="ECO:0000313" key="1">
    <source>
        <dbReference type="EMBL" id="KAL0941293.1"/>
    </source>
</evidence>
<accession>A0ACC3ZAW3</accession>
<sequence>MKPSSILATTVAFALAGTASAGSQFAYTDPASIQSYEDLPECFRLCFKINLQVEPPIDMKEKLRICRWRGWHKVAHPAIHAKHMWEDQECIHYMCNPRGVRDMMRTEVMKAYCKVWSLFRAPSTPEAGEFGGF</sequence>
<proteinExistence type="predicted"/>
<keyword evidence="2" id="KW-1185">Reference proteome</keyword>
<protein>
    <submittedName>
        <fullName evidence="1">Uncharacterized protein</fullName>
    </submittedName>
</protein>